<sequence length="396" mass="46087">MRIGMILDSDFPPDPRVENEAIALIKAGHEIFLFCLTYGNQPLEEEINGIKVRRFLSNKWEYKLSALAYTFPFYSSIMKKKIGRFIAKNKVQAIHIHDIRIAQAVMWANKKYKLPAILDLHDNMPEVMKLYPHLQKFPGKYLISPKKWKQKEEQFIAKVDHVVTVSQEFVDEVVKRTQISNEKISLVPNTIRKSFYEDAIIEENIIKRYKSNFVILYLGDTHVRRGLQTAIESIDTIRTEIPNVKLVIVGKNTTDPILRQQVKELQLESFVDFEGWQDVSLFPSYIEASDVCISPLHRNIQHDVAYANKLFQYMSFGKPVLVSDAIAQKKLISRINGGLVHKEKDAKDFSDKIMELYNSEELRKQFGENGERFVKNEFSWEHTSKELLTLYNNLSR</sequence>
<dbReference type="PANTHER" id="PTHR12526:SF629">
    <property type="entry name" value="TEICHURONIC ACID BIOSYNTHESIS GLYCOSYLTRANSFERASE TUAH-RELATED"/>
    <property type="match status" value="1"/>
</dbReference>
<dbReference type="SUPFAM" id="SSF53756">
    <property type="entry name" value="UDP-Glycosyltransferase/glycogen phosphorylase"/>
    <property type="match status" value="1"/>
</dbReference>
<dbReference type="EC" id="2.4.-.-" evidence="5"/>
<dbReference type="GO" id="GO:0016757">
    <property type="term" value="F:glycosyltransferase activity"/>
    <property type="evidence" value="ECO:0007669"/>
    <property type="project" value="UniProtKB-KW"/>
</dbReference>
<evidence type="ECO:0000256" key="1">
    <source>
        <dbReference type="ARBA" id="ARBA00022676"/>
    </source>
</evidence>
<evidence type="ECO:0000313" key="6">
    <source>
        <dbReference type="Proteomes" id="UP001257277"/>
    </source>
</evidence>
<dbReference type="Proteomes" id="UP001257277">
    <property type="component" value="Unassembled WGS sequence"/>
</dbReference>
<dbReference type="CDD" id="cd03801">
    <property type="entry name" value="GT4_PimA-like"/>
    <property type="match status" value="1"/>
</dbReference>
<reference evidence="5 6" key="1">
    <citation type="submission" date="2023-09" db="EMBL/GenBank/DDBJ databases">
        <title>Novel taxa isolated from Blanes Bay.</title>
        <authorList>
            <person name="Rey-Velasco X."/>
            <person name="Lucena T."/>
        </authorList>
    </citation>
    <scope>NUCLEOTIDE SEQUENCE [LARGE SCALE GENOMIC DNA]</scope>
    <source>
        <strain evidence="5 6">S356</strain>
    </source>
</reference>
<dbReference type="PANTHER" id="PTHR12526">
    <property type="entry name" value="GLYCOSYLTRANSFERASE"/>
    <property type="match status" value="1"/>
</dbReference>
<evidence type="ECO:0000259" key="4">
    <source>
        <dbReference type="Pfam" id="PF13439"/>
    </source>
</evidence>
<keyword evidence="1 5" id="KW-0328">Glycosyltransferase</keyword>
<dbReference type="RefSeq" id="WP_349242600.1">
    <property type="nucleotide sequence ID" value="NZ_JAVTTO010000005.1"/>
</dbReference>
<name>A0ABU3LJI4_9FLAO</name>
<dbReference type="EMBL" id="JAVTTO010000005">
    <property type="protein sequence ID" value="MDT7833349.1"/>
    <property type="molecule type" value="Genomic_DNA"/>
</dbReference>
<keyword evidence="6" id="KW-1185">Reference proteome</keyword>
<feature type="domain" description="Glycosyl transferase family 1" evidence="3">
    <location>
        <begin position="206"/>
        <end position="372"/>
    </location>
</feature>
<protein>
    <submittedName>
        <fullName evidence="5">Glycosyltransferase family 4 protein</fullName>
        <ecNumber evidence="5">2.4.-.-</ecNumber>
    </submittedName>
</protein>
<gene>
    <name evidence="5" type="ORF">RQM59_13245</name>
</gene>
<proteinExistence type="predicted"/>
<dbReference type="Pfam" id="PF13439">
    <property type="entry name" value="Glyco_transf_4"/>
    <property type="match status" value="1"/>
</dbReference>
<comment type="caution">
    <text evidence="5">The sequence shown here is derived from an EMBL/GenBank/DDBJ whole genome shotgun (WGS) entry which is preliminary data.</text>
</comment>
<dbReference type="InterPro" id="IPR001296">
    <property type="entry name" value="Glyco_trans_1"/>
</dbReference>
<dbReference type="Gene3D" id="3.40.50.2000">
    <property type="entry name" value="Glycogen Phosphorylase B"/>
    <property type="match status" value="2"/>
</dbReference>
<organism evidence="5 6">
    <name type="scientific">Asprobacillus argus</name>
    <dbReference type="NCBI Taxonomy" id="3076534"/>
    <lineage>
        <taxon>Bacteria</taxon>
        <taxon>Pseudomonadati</taxon>
        <taxon>Bacteroidota</taxon>
        <taxon>Flavobacteriia</taxon>
        <taxon>Flavobacteriales</taxon>
        <taxon>Flavobacteriaceae</taxon>
        <taxon>Asprobacillus</taxon>
    </lineage>
</organism>
<accession>A0ABU3LJI4</accession>
<keyword evidence="2 5" id="KW-0808">Transferase</keyword>
<evidence type="ECO:0000259" key="3">
    <source>
        <dbReference type="Pfam" id="PF00534"/>
    </source>
</evidence>
<evidence type="ECO:0000313" key="5">
    <source>
        <dbReference type="EMBL" id="MDT7833349.1"/>
    </source>
</evidence>
<evidence type="ECO:0000256" key="2">
    <source>
        <dbReference type="ARBA" id="ARBA00022679"/>
    </source>
</evidence>
<dbReference type="Pfam" id="PF00534">
    <property type="entry name" value="Glycos_transf_1"/>
    <property type="match status" value="1"/>
</dbReference>
<feature type="domain" description="Glycosyltransferase subfamily 4-like N-terminal" evidence="4">
    <location>
        <begin position="17"/>
        <end position="191"/>
    </location>
</feature>
<dbReference type="InterPro" id="IPR028098">
    <property type="entry name" value="Glyco_trans_4-like_N"/>
</dbReference>